<sequence>MAGGMDTGGGKGGKKSLDTSINLTAFIDLMAVTISFLIMTAVWTQIGRLQVSQAGGPSMEEEQQQEEQTKTVQLSLLITPTELRLTADQSAFEPIPLTKDAKGKTDLSKLTARFKELKAQLPDQSAITLQPEDKVRYEDLVRIIDECIGSGLPQVSVSAAMG</sequence>
<dbReference type="Proteomes" id="UP000009026">
    <property type="component" value="Chromosome"/>
</dbReference>
<evidence type="ECO:0000256" key="2">
    <source>
        <dbReference type="ARBA" id="ARBA00005811"/>
    </source>
</evidence>
<dbReference type="Pfam" id="PF02472">
    <property type="entry name" value="ExbD"/>
    <property type="match status" value="1"/>
</dbReference>
<dbReference type="STRING" id="1297742.A176_007695"/>
<dbReference type="RefSeq" id="WP_002637976.1">
    <property type="nucleotide sequence ID" value="NZ_CP012109.1"/>
</dbReference>
<keyword evidence="7" id="KW-0813">Transport</keyword>
<protein>
    <submittedName>
        <fullName evidence="9">TolR protein</fullName>
    </submittedName>
</protein>
<comment type="subcellular location">
    <subcellularLocation>
        <location evidence="1">Cell membrane</location>
        <topology evidence="1">Single-pass membrane protein</topology>
    </subcellularLocation>
    <subcellularLocation>
        <location evidence="7">Cell membrane</location>
        <topology evidence="7">Single-pass type II membrane protein</topology>
    </subcellularLocation>
</comment>
<evidence type="ECO:0000313" key="9">
    <source>
        <dbReference type="EMBL" id="AKQ70783.1"/>
    </source>
</evidence>
<dbReference type="eggNOG" id="COG0848">
    <property type="taxonomic scope" value="Bacteria"/>
</dbReference>
<proteinExistence type="inferred from homology"/>
<dbReference type="InterPro" id="IPR003400">
    <property type="entry name" value="ExbD"/>
</dbReference>
<keyword evidence="10" id="KW-1185">Reference proteome</keyword>
<keyword evidence="7" id="KW-0653">Protein transport</keyword>
<gene>
    <name evidence="9" type="ORF">A176_007695</name>
</gene>
<evidence type="ECO:0000256" key="6">
    <source>
        <dbReference type="ARBA" id="ARBA00023136"/>
    </source>
</evidence>
<keyword evidence="3" id="KW-1003">Cell membrane</keyword>
<dbReference type="EMBL" id="CP012109">
    <property type="protein sequence ID" value="AKQ70783.1"/>
    <property type="molecule type" value="Genomic_DNA"/>
</dbReference>
<accession>A0A0H4X9S8</accession>
<evidence type="ECO:0000256" key="5">
    <source>
        <dbReference type="ARBA" id="ARBA00022989"/>
    </source>
</evidence>
<name>A0A0H4X9S8_9BACT</name>
<dbReference type="GO" id="GO:0005886">
    <property type="term" value="C:plasma membrane"/>
    <property type="evidence" value="ECO:0007669"/>
    <property type="project" value="UniProtKB-SubCell"/>
</dbReference>
<evidence type="ECO:0000256" key="1">
    <source>
        <dbReference type="ARBA" id="ARBA00004162"/>
    </source>
</evidence>
<comment type="similarity">
    <text evidence="2 7">Belongs to the ExbD/TolR family.</text>
</comment>
<dbReference type="KEGG" id="mym:A176_007695"/>
<evidence type="ECO:0000313" key="10">
    <source>
        <dbReference type="Proteomes" id="UP000009026"/>
    </source>
</evidence>
<evidence type="ECO:0000256" key="4">
    <source>
        <dbReference type="ARBA" id="ARBA00022692"/>
    </source>
</evidence>
<keyword evidence="4 7" id="KW-0812">Transmembrane</keyword>
<keyword evidence="6 8" id="KW-0472">Membrane</keyword>
<evidence type="ECO:0000256" key="3">
    <source>
        <dbReference type="ARBA" id="ARBA00022475"/>
    </source>
</evidence>
<organism evidence="9 10">
    <name type="scientific">Pseudomyxococcus hansupus</name>
    <dbReference type="NCBI Taxonomy" id="1297742"/>
    <lineage>
        <taxon>Bacteria</taxon>
        <taxon>Pseudomonadati</taxon>
        <taxon>Myxococcota</taxon>
        <taxon>Myxococcia</taxon>
        <taxon>Myxococcales</taxon>
        <taxon>Cystobacterineae</taxon>
        <taxon>Myxococcaceae</taxon>
        <taxon>Pseudomyxococcus</taxon>
    </lineage>
</organism>
<keyword evidence="5 8" id="KW-1133">Transmembrane helix</keyword>
<dbReference type="GO" id="GO:0015031">
    <property type="term" value="P:protein transport"/>
    <property type="evidence" value="ECO:0007669"/>
    <property type="project" value="UniProtKB-KW"/>
</dbReference>
<dbReference type="OrthoDB" id="5382236at2"/>
<reference evidence="9 10" key="1">
    <citation type="journal article" date="2016" name="PLoS ONE">
        <title>Complete Genome Sequence and Comparative Genomics of a Novel Myxobacterium Myxococcus hansupus.</title>
        <authorList>
            <person name="Sharma G."/>
            <person name="Narwani T."/>
            <person name="Subramanian S."/>
        </authorList>
    </citation>
    <scope>NUCLEOTIDE SEQUENCE [LARGE SCALE GENOMIC DNA]</scope>
    <source>
        <strain evidence="10">mixupus</strain>
    </source>
</reference>
<feature type="transmembrane region" description="Helical" evidence="8">
    <location>
        <begin position="21"/>
        <end position="43"/>
    </location>
</feature>
<evidence type="ECO:0000256" key="7">
    <source>
        <dbReference type="RuleBase" id="RU003879"/>
    </source>
</evidence>
<dbReference type="AlphaFoldDB" id="A0A0H4X9S8"/>
<evidence type="ECO:0000256" key="8">
    <source>
        <dbReference type="SAM" id="Phobius"/>
    </source>
</evidence>
<dbReference type="GO" id="GO:0022857">
    <property type="term" value="F:transmembrane transporter activity"/>
    <property type="evidence" value="ECO:0007669"/>
    <property type="project" value="InterPro"/>
</dbReference>
<dbReference type="PATRIC" id="fig|1297742.4.peg.7831"/>